<comment type="catalytic activity">
    <reaction evidence="2">
        <text>(6R)-NADPHX = (6S)-NADPHX</text>
        <dbReference type="Rhea" id="RHEA:32227"/>
        <dbReference type="ChEBI" id="CHEBI:64076"/>
        <dbReference type="ChEBI" id="CHEBI:64077"/>
        <dbReference type="EC" id="5.1.99.6"/>
    </reaction>
</comment>
<keyword evidence="7" id="KW-0630">Potassium</keyword>
<dbReference type="GO" id="GO:0046872">
    <property type="term" value="F:metal ion binding"/>
    <property type="evidence" value="ECO:0007669"/>
    <property type="project" value="UniProtKB-KW"/>
</dbReference>
<evidence type="ECO:0000259" key="10">
    <source>
        <dbReference type="PROSITE" id="PS51385"/>
    </source>
</evidence>
<dbReference type="PANTHER" id="PTHR13232:SF10">
    <property type="entry name" value="NAD(P)H-HYDRATE EPIMERASE"/>
    <property type="match status" value="1"/>
</dbReference>
<dbReference type="PANTHER" id="PTHR13232">
    <property type="entry name" value="NAD(P)H-HYDRATE EPIMERASE"/>
    <property type="match status" value="1"/>
</dbReference>
<evidence type="ECO:0000256" key="9">
    <source>
        <dbReference type="ARBA" id="ARBA00023235"/>
    </source>
</evidence>
<evidence type="ECO:0000256" key="3">
    <source>
        <dbReference type="ARBA" id="ARBA00012228"/>
    </source>
</evidence>
<comment type="caution">
    <text evidence="11">The sequence shown here is derived from an EMBL/GenBank/DDBJ whole genome shotgun (WGS) entry which is preliminary data.</text>
</comment>
<keyword evidence="5" id="KW-0547">Nucleotide-binding</keyword>
<comment type="catalytic activity">
    <reaction evidence="1">
        <text>(6R)-NADHX = (6S)-NADHX</text>
        <dbReference type="Rhea" id="RHEA:32215"/>
        <dbReference type="ChEBI" id="CHEBI:64074"/>
        <dbReference type="ChEBI" id="CHEBI:64075"/>
        <dbReference type="EC" id="5.1.99.6"/>
    </reaction>
</comment>
<dbReference type="InterPro" id="IPR036652">
    <property type="entry name" value="YjeF_N_dom_sf"/>
</dbReference>
<dbReference type="GO" id="GO:0000166">
    <property type="term" value="F:nucleotide binding"/>
    <property type="evidence" value="ECO:0007669"/>
    <property type="project" value="UniProtKB-KW"/>
</dbReference>
<keyword evidence="9" id="KW-0413">Isomerase</keyword>
<evidence type="ECO:0000313" key="11">
    <source>
        <dbReference type="EMBL" id="RQM16059.1"/>
    </source>
</evidence>
<dbReference type="InterPro" id="IPR032976">
    <property type="entry name" value="YJEFN_prot_NAXE-like"/>
</dbReference>
<keyword evidence="6" id="KW-0521">NADP</keyword>
<evidence type="ECO:0000256" key="2">
    <source>
        <dbReference type="ARBA" id="ARBA00000909"/>
    </source>
</evidence>
<dbReference type="SUPFAM" id="SSF64153">
    <property type="entry name" value="YjeF N-terminal domain-like"/>
    <property type="match status" value="1"/>
</dbReference>
<dbReference type="PROSITE" id="PS51385">
    <property type="entry name" value="YJEF_N"/>
    <property type="match status" value="1"/>
</dbReference>
<protein>
    <recommendedName>
        <fullName evidence="3">NAD(P)H-hydrate epimerase</fullName>
        <ecNumber evidence="3">5.1.99.6</ecNumber>
    </recommendedName>
</protein>
<dbReference type="Gene3D" id="3.40.50.10260">
    <property type="entry name" value="YjeF N-terminal domain"/>
    <property type="match status" value="1"/>
</dbReference>
<evidence type="ECO:0000256" key="5">
    <source>
        <dbReference type="ARBA" id="ARBA00022741"/>
    </source>
</evidence>
<dbReference type="InterPro" id="IPR004443">
    <property type="entry name" value="YjeF_N_dom"/>
</dbReference>
<dbReference type="GO" id="GO:0052856">
    <property type="term" value="F:NAD(P)HX epimerase activity"/>
    <property type="evidence" value="ECO:0007669"/>
    <property type="project" value="UniProtKB-EC"/>
</dbReference>
<dbReference type="EC" id="5.1.99.6" evidence="3"/>
<gene>
    <name evidence="11" type="ORF">DD237_002352</name>
</gene>
<evidence type="ECO:0000256" key="8">
    <source>
        <dbReference type="ARBA" id="ARBA00023027"/>
    </source>
</evidence>
<dbReference type="Proteomes" id="UP000286097">
    <property type="component" value="Unassembled WGS sequence"/>
</dbReference>
<evidence type="ECO:0000256" key="7">
    <source>
        <dbReference type="ARBA" id="ARBA00022958"/>
    </source>
</evidence>
<evidence type="ECO:0000256" key="4">
    <source>
        <dbReference type="ARBA" id="ARBA00022723"/>
    </source>
</evidence>
<evidence type="ECO:0000256" key="6">
    <source>
        <dbReference type="ARBA" id="ARBA00022857"/>
    </source>
</evidence>
<keyword evidence="4" id="KW-0479">Metal-binding</keyword>
<dbReference type="Pfam" id="PF03853">
    <property type="entry name" value="YjeF_N"/>
    <property type="match status" value="1"/>
</dbReference>
<feature type="domain" description="YjeF N-terminal" evidence="10">
    <location>
        <begin position="14"/>
        <end position="233"/>
    </location>
</feature>
<name>A0A3R7XJJ6_9STRA</name>
<dbReference type="VEuPathDB" id="FungiDB:DD237_002352"/>
<reference evidence="11 12" key="1">
    <citation type="submission" date="2018-06" db="EMBL/GenBank/DDBJ databases">
        <title>Comparative genomics of downy mildews reveals potential adaptations to biotrophy.</title>
        <authorList>
            <person name="Fletcher K."/>
            <person name="Klosterman S.J."/>
            <person name="Derevnina L."/>
            <person name="Martin F."/>
            <person name="Koike S."/>
            <person name="Reyes Chin-Wo S."/>
            <person name="Mou B."/>
            <person name="Michelmore R."/>
        </authorList>
    </citation>
    <scope>NUCLEOTIDE SEQUENCE [LARGE SCALE GENOMIC DNA]</scope>
    <source>
        <strain evidence="11 12">R13</strain>
    </source>
</reference>
<proteinExistence type="predicted"/>
<sequence length="305" mass="33935">MLKQMTRYLGQREAQRFDEQLMSSRHGFSIDQLMELAGLSVAEAVGKEFPSNVTSDGGWKRVLVVAGPGNNGSSFSGVVIHCAEGEVKVDECWLMGEIAAAFWLHTEHFVLEAQRKAVIPVTQCEQLKIPFIEDIPDASSVDAAYDLILDGIFGFNFSGSIRPPFDHIVGTLQKCETPIVSIDIPSGWHVENGELWLILLAHSLAYCCCSRMRSDVNRKRKWKRLGATDADIPDSAEGLRKVLYRDWQVSLCWRTICANVSTVICSIRASALFNSVLCRSLAEEFNLELPGYSGVEQCMKLPVPY</sequence>
<evidence type="ECO:0000256" key="1">
    <source>
        <dbReference type="ARBA" id="ARBA00000013"/>
    </source>
</evidence>
<dbReference type="EMBL" id="QKXF01000132">
    <property type="protein sequence ID" value="RQM16059.1"/>
    <property type="molecule type" value="Genomic_DNA"/>
</dbReference>
<organism evidence="11 12">
    <name type="scientific">Peronospora effusa</name>
    <dbReference type="NCBI Taxonomy" id="542832"/>
    <lineage>
        <taxon>Eukaryota</taxon>
        <taxon>Sar</taxon>
        <taxon>Stramenopiles</taxon>
        <taxon>Oomycota</taxon>
        <taxon>Peronosporomycetes</taxon>
        <taxon>Peronosporales</taxon>
        <taxon>Peronosporaceae</taxon>
        <taxon>Peronospora</taxon>
    </lineage>
</organism>
<accession>A0A3R7XJJ6</accession>
<dbReference type="GO" id="GO:0005739">
    <property type="term" value="C:mitochondrion"/>
    <property type="evidence" value="ECO:0007669"/>
    <property type="project" value="TreeGrafter"/>
</dbReference>
<evidence type="ECO:0000313" key="12">
    <source>
        <dbReference type="Proteomes" id="UP000286097"/>
    </source>
</evidence>
<dbReference type="AlphaFoldDB" id="A0A3R7XJJ6"/>
<keyword evidence="8" id="KW-0520">NAD</keyword>